<feature type="domain" description="Sialidase" evidence="2">
    <location>
        <begin position="105"/>
        <end position="376"/>
    </location>
</feature>
<gene>
    <name evidence="3" type="ORF">TCDM_12205</name>
</gene>
<dbReference type="OrthoDB" id="10368262at2759"/>
<dbReference type="CDD" id="cd15482">
    <property type="entry name" value="Sialidase_non-viral"/>
    <property type="match status" value="1"/>
</dbReference>
<feature type="compositionally biased region" description="Basic and acidic residues" evidence="1">
    <location>
        <begin position="25"/>
        <end position="34"/>
    </location>
</feature>
<dbReference type="AlphaFoldDB" id="V5B1U6"/>
<dbReference type="SUPFAM" id="SSF50939">
    <property type="entry name" value="Sialidases"/>
    <property type="match status" value="1"/>
</dbReference>
<evidence type="ECO:0000313" key="4">
    <source>
        <dbReference type="Proteomes" id="UP000017861"/>
    </source>
</evidence>
<dbReference type="EMBL" id="AYLP01000512">
    <property type="protein sequence ID" value="ESS59932.1"/>
    <property type="molecule type" value="Genomic_DNA"/>
</dbReference>
<sequence>MLSRVAAVKTPRTHNRRRVTGSSGRRREGRESEPQRPNMSRRVFNSAVLLLLVVMWMCCGTGGAAAADGSKTRNTIDPFTGTTSISFANWKEFKEDGSKITSLRVPGLVKVGDDVFAITEARCKDEDKCSEVDFTGIASKYLVLNGDSGPTEISTADASVFGADLVKEVSEGISTRNGITRPTTLVIGDSVYMLLGNYSHKKQQVEGKNEPALLLMKGTVADEGGTKKIRWNETHVVEPQGSGYSLSLTELIGGGGSGAVMRDGAIVFPMQAKNSDGERVLLSMSFDPSKNKWELSRETPGKGCKDPTLVKWEKYEGNNEILFMMAHCAGGYYDVYRSIFDGVNWIDHLKPITRVWGNSHNRKGYGVQSGFTTAIIKGKEGDAHHRAGVCEEGK</sequence>
<dbReference type="VEuPathDB" id="TriTrypDB:TCDM_12205"/>
<dbReference type="Gene3D" id="2.120.10.10">
    <property type="match status" value="1"/>
</dbReference>
<protein>
    <submittedName>
        <fullName evidence="3">Complement regulatory protein</fullName>
    </submittedName>
</protein>
<evidence type="ECO:0000256" key="1">
    <source>
        <dbReference type="SAM" id="MobiDB-lite"/>
    </source>
</evidence>
<dbReference type="InterPro" id="IPR011040">
    <property type="entry name" value="Sialidase"/>
</dbReference>
<feature type="region of interest" description="Disordered" evidence="1">
    <location>
        <begin position="1"/>
        <end position="39"/>
    </location>
</feature>
<accession>V5B1U6</accession>
<reference evidence="3 4" key="1">
    <citation type="journal article" date="2014" name="Genome Announc.">
        <title>Trypanosoma cruzi Clone Dm28c Draft Genome Sequence.</title>
        <authorList>
            <person name="Grisard E.C."/>
            <person name="Teixeira S.M."/>
            <person name="de Almeida L.G."/>
            <person name="Stoco P.H."/>
            <person name="Gerber A.L."/>
            <person name="Talavera-Lopez C."/>
            <person name="Lima O.C."/>
            <person name="Andersson B."/>
            <person name="de Vasconcelos A.T."/>
        </authorList>
    </citation>
    <scope>NUCLEOTIDE SEQUENCE [LARGE SCALE GENOMIC DNA]</scope>
    <source>
        <strain evidence="3 4">Dm28c</strain>
    </source>
</reference>
<proteinExistence type="predicted"/>
<evidence type="ECO:0000259" key="2">
    <source>
        <dbReference type="Pfam" id="PF13859"/>
    </source>
</evidence>
<evidence type="ECO:0000313" key="3">
    <source>
        <dbReference type="EMBL" id="ESS59932.1"/>
    </source>
</evidence>
<dbReference type="Pfam" id="PF13859">
    <property type="entry name" value="BNR_3"/>
    <property type="match status" value="1"/>
</dbReference>
<name>V5B1U6_TRYCR</name>
<dbReference type="InterPro" id="IPR036278">
    <property type="entry name" value="Sialidase_sf"/>
</dbReference>
<dbReference type="Proteomes" id="UP000017861">
    <property type="component" value="Unassembled WGS sequence"/>
</dbReference>
<comment type="caution">
    <text evidence="3">The sequence shown here is derived from an EMBL/GenBank/DDBJ whole genome shotgun (WGS) entry which is preliminary data.</text>
</comment>
<organism evidence="3 4">
    <name type="scientific">Trypanosoma cruzi Dm28c</name>
    <dbReference type="NCBI Taxonomy" id="1416333"/>
    <lineage>
        <taxon>Eukaryota</taxon>
        <taxon>Discoba</taxon>
        <taxon>Euglenozoa</taxon>
        <taxon>Kinetoplastea</taxon>
        <taxon>Metakinetoplastina</taxon>
        <taxon>Trypanosomatida</taxon>
        <taxon>Trypanosomatidae</taxon>
        <taxon>Trypanosoma</taxon>
        <taxon>Schizotrypanum</taxon>
    </lineage>
</organism>